<keyword evidence="2" id="KW-1185">Reference proteome</keyword>
<dbReference type="WBParaSite" id="GPLIN_001157400">
    <property type="protein sequence ID" value="GPLIN_001157400"/>
    <property type="gene ID" value="GPLIN_001157400"/>
</dbReference>
<proteinExistence type="predicted"/>
<name>A0A183CFB9_GLOPA</name>
<sequence>MPPTPSDDPSASTAQQPSAAGLLPRDCGTARDIVLCRWPLDGPPTPGGAFSANNCEFYKPGVHVALPCYDETRWNTISTALRNIASAGPSLTFQDFTVRIT</sequence>
<evidence type="ECO:0000313" key="3">
    <source>
        <dbReference type="WBParaSite" id="GPLIN_001157400"/>
    </source>
</evidence>
<organism evidence="2 3">
    <name type="scientific">Globodera pallida</name>
    <name type="common">Potato cyst nematode worm</name>
    <name type="synonym">Heterodera pallida</name>
    <dbReference type="NCBI Taxonomy" id="36090"/>
    <lineage>
        <taxon>Eukaryota</taxon>
        <taxon>Metazoa</taxon>
        <taxon>Ecdysozoa</taxon>
        <taxon>Nematoda</taxon>
        <taxon>Chromadorea</taxon>
        <taxon>Rhabditida</taxon>
        <taxon>Tylenchina</taxon>
        <taxon>Tylenchomorpha</taxon>
        <taxon>Tylenchoidea</taxon>
        <taxon>Heteroderidae</taxon>
        <taxon>Heteroderinae</taxon>
        <taxon>Globodera</taxon>
    </lineage>
</organism>
<dbReference type="AlphaFoldDB" id="A0A183CFB9"/>
<protein>
    <submittedName>
        <fullName evidence="3">G_PROTEIN_RECEP_F2_3 domain-containing protein</fullName>
    </submittedName>
</protein>
<reference evidence="2" key="2">
    <citation type="submission" date="2014-05" db="EMBL/GenBank/DDBJ databases">
        <title>The genome and life-stage specific transcriptomes of Globodera pallida elucidate key aspects of plant parasitism by a cyst nematode.</title>
        <authorList>
            <person name="Cotton J.A."/>
            <person name="Lilley C.J."/>
            <person name="Jones L.M."/>
            <person name="Kikuchi T."/>
            <person name="Reid A.J."/>
            <person name="Thorpe P."/>
            <person name="Tsai I.J."/>
            <person name="Beasley H."/>
            <person name="Blok V."/>
            <person name="Cock P.J.A."/>
            <person name="Van den Akker S.E."/>
            <person name="Holroyd N."/>
            <person name="Hunt M."/>
            <person name="Mantelin S."/>
            <person name="Naghra H."/>
            <person name="Pain A."/>
            <person name="Palomares-Rius J.E."/>
            <person name="Zarowiecki M."/>
            <person name="Berriman M."/>
            <person name="Jones J.T."/>
            <person name="Urwin P.E."/>
        </authorList>
    </citation>
    <scope>NUCLEOTIDE SEQUENCE [LARGE SCALE GENOMIC DNA]</scope>
    <source>
        <strain evidence="2">Lindley</strain>
    </source>
</reference>
<accession>A0A183CFB9</accession>
<dbReference type="Proteomes" id="UP000050741">
    <property type="component" value="Unassembled WGS sequence"/>
</dbReference>
<feature type="compositionally biased region" description="Low complexity" evidence="1">
    <location>
        <begin position="7"/>
        <end position="20"/>
    </location>
</feature>
<evidence type="ECO:0000313" key="2">
    <source>
        <dbReference type="Proteomes" id="UP000050741"/>
    </source>
</evidence>
<evidence type="ECO:0000256" key="1">
    <source>
        <dbReference type="SAM" id="MobiDB-lite"/>
    </source>
</evidence>
<reference evidence="2" key="1">
    <citation type="submission" date="2013-12" db="EMBL/GenBank/DDBJ databases">
        <authorList>
            <person name="Aslett M."/>
        </authorList>
    </citation>
    <scope>NUCLEOTIDE SEQUENCE [LARGE SCALE GENOMIC DNA]</scope>
    <source>
        <strain evidence="2">Lindley</strain>
    </source>
</reference>
<feature type="region of interest" description="Disordered" evidence="1">
    <location>
        <begin position="1"/>
        <end position="25"/>
    </location>
</feature>
<reference evidence="3" key="3">
    <citation type="submission" date="2016-06" db="UniProtKB">
        <authorList>
            <consortium name="WormBaseParasite"/>
        </authorList>
    </citation>
    <scope>IDENTIFICATION</scope>
</reference>